<dbReference type="EMBL" id="CAJRST010033334">
    <property type="protein sequence ID" value="CAG5978822.1"/>
    <property type="molecule type" value="Genomic_DNA"/>
</dbReference>
<evidence type="ECO:0000313" key="4">
    <source>
        <dbReference type="Proteomes" id="UP000677803"/>
    </source>
</evidence>
<feature type="region of interest" description="Disordered" evidence="2">
    <location>
        <begin position="674"/>
        <end position="697"/>
    </location>
</feature>
<dbReference type="Pfam" id="PF05483">
    <property type="entry name" value="SCP-1"/>
    <property type="match status" value="1"/>
</dbReference>
<protein>
    <submittedName>
        <fullName evidence="3">(Atlantic silverside) hypothetical protein</fullName>
    </submittedName>
</protein>
<feature type="coiled-coil region" evidence="1">
    <location>
        <begin position="210"/>
        <end position="263"/>
    </location>
</feature>
<dbReference type="GO" id="GO:0051026">
    <property type="term" value="P:chiasma assembly"/>
    <property type="evidence" value="ECO:0007669"/>
    <property type="project" value="TreeGrafter"/>
</dbReference>
<reference evidence="3" key="1">
    <citation type="submission" date="2021-05" db="EMBL/GenBank/DDBJ databases">
        <authorList>
            <person name="Tigano A."/>
        </authorList>
    </citation>
    <scope>NUCLEOTIDE SEQUENCE</scope>
</reference>
<evidence type="ECO:0000256" key="2">
    <source>
        <dbReference type="SAM" id="MobiDB-lite"/>
    </source>
</evidence>
<dbReference type="GO" id="GO:0003690">
    <property type="term" value="F:double-stranded DNA binding"/>
    <property type="evidence" value="ECO:0007669"/>
    <property type="project" value="TreeGrafter"/>
</dbReference>
<dbReference type="GO" id="GO:0001673">
    <property type="term" value="C:male germ cell nucleus"/>
    <property type="evidence" value="ECO:0007669"/>
    <property type="project" value="TreeGrafter"/>
</dbReference>
<evidence type="ECO:0000256" key="1">
    <source>
        <dbReference type="SAM" id="Coils"/>
    </source>
</evidence>
<dbReference type="OrthoDB" id="10064612at2759"/>
<dbReference type="Proteomes" id="UP000677803">
    <property type="component" value="Unassembled WGS sequence"/>
</dbReference>
<feature type="coiled-coil region" evidence="1">
    <location>
        <begin position="119"/>
        <end position="170"/>
    </location>
</feature>
<accession>A0A8S4BGS8</accession>
<dbReference type="GO" id="GO:0000802">
    <property type="term" value="C:transverse filament"/>
    <property type="evidence" value="ECO:0007669"/>
    <property type="project" value="TreeGrafter"/>
</dbReference>
<sequence length="809" mass="93606">MDRDRGFNFKLLVPPRVKTGQINAVRPQEILDNNDDFLNALQQGFNKCDKELNMPSSNTSVITSSKPTRQDFVKMTIVAPMEKDENNCNTGELYSKLFNEFERIKCWKVKMDSDIVQKERRLQDNIRTIETQRKAIQELQFGNESLSIKLEEQISENEDLRNKNNATRSLCNILKETFQWSAEKMHLFESEREETHQVFMENSDSVKKMVEAFENLRIRVEADQQEMQRNQQLDLLKKFENEKESLLQKLQTAEQCCKEAEKKEETTAAALEQSRKDYEQIILNKDLSVQELITVKSQQTEKLEKLQTTIEELKNSLALETERSKDLQEELIENNIELQMRTTSLEEATEQSAKKDDLIKTLKEEQGRVEELVAELSKKTEEMQMFQTKMDELEGKLADEMKKNKDSTLQMEQLKQDIMLQEGKYEELLSNFNNLETEKMIIQKEFEKGFTNVKATEAVRKASEEKTVKLKKEIQTLERENQCLRNEVDTIRNRVQGKCQETETLQKKIEENCERLQEEITVKEKQIKAMESKNKILKKQIEKETAKSSQLETKVERLQEESQQLKSLSNEEKKMLKDLESKTAFATELENEVQKLKLTAAEAVKSKEDTELKCQHKIADMVALMEKHKSQYDRMVEEKDAELDENKKKKMEAVAHAKSLENLSRELTDLKQEMSSVKIRNSQPIPSEEMKTPGGYSNSISGASKIKSYRIRTPPSDTKASRWGKTTIELDPKSDSSDQIDLLTFAGIQAQSGSVPKCRVNIFKKSPLTLKSPGNSLKLAAIKRMRDAGWTAVTSCDKKKKKTNEKVFA</sequence>
<name>A0A8S4BGS8_9TELE</name>
<proteinExistence type="predicted"/>
<dbReference type="GO" id="GO:0000711">
    <property type="term" value="P:meiotic DNA repair synthesis"/>
    <property type="evidence" value="ECO:0007669"/>
    <property type="project" value="TreeGrafter"/>
</dbReference>
<evidence type="ECO:0000313" key="3">
    <source>
        <dbReference type="EMBL" id="CAG5978822.1"/>
    </source>
</evidence>
<dbReference type="AlphaFoldDB" id="A0A8S4BGS8"/>
<organism evidence="3 4">
    <name type="scientific">Menidia menidia</name>
    <name type="common">Atlantic silverside</name>
    <dbReference type="NCBI Taxonomy" id="238744"/>
    <lineage>
        <taxon>Eukaryota</taxon>
        <taxon>Metazoa</taxon>
        <taxon>Chordata</taxon>
        <taxon>Craniata</taxon>
        <taxon>Vertebrata</taxon>
        <taxon>Euteleostomi</taxon>
        <taxon>Actinopterygii</taxon>
        <taxon>Neopterygii</taxon>
        <taxon>Teleostei</taxon>
        <taxon>Neoteleostei</taxon>
        <taxon>Acanthomorphata</taxon>
        <taxon>Ovalentaria</taxon>
        <taxon>Atherinomorphae</taxon>
        <taxon>Atheriniformes</taxon>
        <taxon>Atherinopsidae</taxon>
        <taxon>Menidiinae</taxon>
        <taxon>Menidia</taxon>
    </lineage>
</organism>
<keyword evidence="1" id="KW-0175">Coiled coil</keyword>
<dbReference type="InterPro" id="IPR008827">
    <property type="entry name" value="SYCP1"/>
</dbReference>
<dbReference type="GO" id="GO:0000801">
    <property type="term" value="C:central element"/>
    <property type="evidence" value="ECO:0007669"/>
    <property type="project" value="TreeGrafter"/>
</dbReference>
<gene>
    <name evidence="3" type="ORF">MMEN_LOCUS16050</name>
</gene>
<comment type="caution">
    <text evidence="3">The sequence shown here is derived from an EMBL/GenBank/DDBJ whole genome shotgun (WGS) entry which is preliminary data.</text>
</comment>
<dbReference type="PANTHER" id="PTHR46918">
    <property type="entry name" value="SYNAPTONEMAL COMPLEX PROTEIN 1"/>
    <property type="match status" value="1"/>
</dbReference>
<dbReference type="PANTHER" id="PTHR46918:SF1">
    <property type="entry name" value="SYNAPTONEMAL COMPLEX PROTEIN 1"/>
    <property type="match status" value="1"/>
</dbReference>
<feature type="compositionally biased region" description="Polar residues" evidence="2">
    <location>
        <begin position="674"/>
        <end position="685"/>
    </location>
</feature>
<dbReference type="GO" id="GO:0051878">
    <property type="term" value="P:lateral element assembly"/>
    <property type="evidence" value="ECO:0007669"/>
    <property type="project" value="TreeGrafter"/>
</dbReference>
<keyword evidence="4" id="KW-1185">Reference proteome</keyword>